<reference evidence="3" key="1">
    <citation type="journal article" date="2019" name="Int. J. Syst. Evol. Microbiol.">
        <title>The Global Catalogue of Microorganisms (GCM) 10K type strain sequencing project: providing services to taxonomists for standard genome sequencing and annotation.</title>
        <authorList>
            <consortium name="The Broad Institute Genomics Platform"/>
            <consortium name="The Broad Institute Genome Sequencing Center for Infectious Disease"/>
            <person name="Wu L."/>
            <person name="Ma J."/>
        </authorList>
    </citation>
    <scope>NUCLEOTIDE SEQUENCE [LARGE SCALE GENOMIC DNA]</scope>
    <source>
        <strain evidence="3">JCM 13518</strain>
    </source>
</reference>
<dbReference type="Proteomes" id="UP001501057">
    <property type="component" value="Unassembled WGS sequence"/>
</dbReference>
<keyword evidence="3" id="KW-1185">Reference proteome</keyword>
<organism evidence="2 3">
    <name type="scientific">Aeromicrobium alkaliterrae</name>
    <dbReference type="NCBI Taxonomy" id="302168"/>
    <lineage>
        <taxon>Bacteria</taxon>
        <taxon>Bacillati</taxon>
        <taxon>Actinomycetota</taxon>
        <taxon>Actinomycetes</taxon>
        <taxon>Propionibacteriales</taxon>
        <taxon>Nocardioidaceae</taxon>
        <taxon>Aeromicrobium</taxon>
    </lineage>
</organism>
<dbReference type="RefSeq" id="WP_344202249.1">
    <property type="nucleotide sequence ID" value="NZ_BAAAME010000004.1"/>
</dbReference>
<comment type="caution">
    <text evidence="2">The sequence shown here is derived from an EMBL/GenBank/DDBJ whole genome shotgun (WGS) entry which is preliminary data.</text>
</comment>
<accession>A0ABP4W0S9</accession>
<sequence>MTAETGVPGAHTFWPPSFPHADIDRLVARLQSGEGDGADAERLLLSVTREAQRLRSAVVRLSAARLGAAEEEAHDIMTRAHADAEDVRRRAMKALDDRLDEADHLVRAMRRSFLVEQGVRGHFPPDAPLDDDPESFLTDDARPENESGEPGQDGTP</sequence>
<name>A0ABP4W0S9_9ACTN</name>
<gene>
    <name evidence="2" type="ORF">GCM10009710_25560</name>
</gene>
<evidence type="ECO:0000313" key="3">
    <source>
        <dbReference type="Proteomes" id="UP001501057"/>
    </source>
</evidence>
<evidence type="ECO:0000313" key="2">
    <source>
        <dbReference type="EMBL" id="GAA1744393.1"/>
    </source>
</evidence>
<evidence type="ECO:0000256" key="1">
    <source>
        <dbReference type="SAM" id="MobiDB-lite"/>
    </source>
</evidence>
<proteinExistence type="predicted"/>
<protein>
    <submittedName>
        <fullName evidence="2">Uncharacterized protein</fullName>
    </submittedName>
</protein>
<dbReference type="EMBL" id="BAAAME010000004">
    <property type="protein sequence ID" value="GAA1744393.1"/>
    <property type="molecule type" value="Genomic_DNA"/>
</dbReference>
<feature type="region of interest" description="Disordered" evidence="1">
    <location>
        <begin position="117"/>
        <end position="156"/>
    </location>
</feature>